<evidence type="ECO:0000256" key="9">
    <source>
        <dbReference type="SAM" id="SignalP"/>
    </source>
</evidence>
<dbReference type="KEGG" id="aten:116297143"/>
<organism evidence="11 12">
    <name type="scientific">Actinia tenebrosa</name>
    <name type="common">Australian red waratah sea anemone</name>
    <dbReference type="NCBI Taxonomy" id="6105"/>
    <lineage>
        <taxon>Eukaryota</taxon>
        <taxon>Metazoa</taxon>
        <taxon>Cnidaria</taxon>
        <taxon>Anthozoa</taxon>
        <taxon>Hexacorallia</taxon>
        <taxon>Actiniaria</taxon>
        <taxon>Actiniidae</taxon>
        <taxon>Actinia</taxon>
    </lineage>
</organism>
<dbReference type="GO" id="GO:0071944">
    <property type="term" value="C:cell periphery"/>
    <property type="evidence" value="ECO:0007669"/>
    <property type="project" value="UniProtKB-ARBA"/>
</dbReference>
<evidence type="ECO:0000256" key="4">
    <source>
        <dbReference type="ARBA" id="ARBA00022989"/>
    </source>
</evidence>
<dbReference type="RefSeq" id="XP_031561170.1">
    <property type="nucleotide sequence ID" value="XM_031705310.1"/>
</dbReference>
<evidence type="ECO:0000256" key="2">
    <source>
        <dbReference type="ARBA" id="ARBA00022656"/>
    </source>
</evidence>
<dbReference type="InterPro" id="IPR003582">
    <property type="entry name" value="ShKT_dom"/>
</dbReference>
<comment type="caution">
    <text evidence="6">Lacks conserved residue(s) required for the propagation of feature annotation.</text>
</comment>
<feature type="transmembrane region" description="Helical" evidence="8">
    <location>
        <begin position="166"/>
        <end position="189"/>
    </location>
</feature>
<feature type="compositionally biased region" description="Polar residues" evidence="7">
    <location>
        <begin position="70"/>
        <end position="79"/>
    </location>
</feature>
<comment type="subcellular location">
    <subcellularLocation>
        <location evidence="1">Membrane</location>
        <topology evidence="1">Single-pass membrane protein</topology>
    </subcellularLocation>
</comment>
<dbReference type="GeneID" id="116297143"/>
<dbReference type="PROSITE" id="PS51670">
    <property type="entry name" value="SHKT"/>
    <property type="match status" value="1"/>
</dbReference>
<feature type="chain" id="PRO_5027625340" evidence="9">
    <location>
        <begin position="22"/>
        <end position="390"/>
    </location>
</feature>
<evidence type="ECO:0000256" key="1">
    <source>
        <dbReference type="ARBA" id="ARBA00004167"/>
    </source>
</evidence>
<feature type="signal peptide" evidence="9">
    <location>
        <begin position="1"/>
        <end position="21"/>
    </location>
</feature>
<keyword evidence="11" id="KW-1185">Reference proteome</keyword>
<name>A0A6P8I942_ACTTE</name>
<dbReference type="AlphaFoldDB" id="A0A6P8I942"/>
<feature type="compositionally biased region" description="Polar residues" evidence="7">
    <location>
        <begin position="118"/>
        <end position="147"/>
    </location>
</feature>
<dbReference type="InterPro" id="IPR051694">
    <property type="entry name" value="Immunoregulatory_rcpt-like"/>
</dbReference>
<reference evidence="12" key="1">
    <citation type="submission" date="2025-08" db="UniProtKB">
        <authorList>
            <consortium name="RefSeq"/>
        </authorList>
    </citation>
    <scope>IDENTIFICATION</scope>
    <source>
        <tissue evidence="12">Tentacle</tissue>
    </source>
</reference>
<feature type="compositionally biased region" description="Low complexity" evidence="7">
    <location>
        <begin position="80"/>
        <end position="106"/>
    </location>
</feature>
<evidence type="ECO:0000313" key="12">
    <source>
        <dbReference type="RefSeq" id="XP_031561170.1"/>
    </source>
</evidence>
<keyword evidence="6" id="KW-1015">Disulfide bond</keyword>
<gene>
    <name evidence="12" type="primary">LOC116297143</name>
</gene>
<feature type="disulfide bond" evidence="6">
    <location>
        <begin position="41"/>
        <end position="54"/>
    </location>
</feature>
<dbReference type="GO" id="GO:0090729">
    <property type="term" value="F:toxin activity"/>
    <property type="evidence" value="ECO:0007669"/>
    <property type="project" value="UniProtKB-KW"/>
</dbReference>
<evidence type="ECO:0000259" key="10">
    <source>
        <dbReference type="PROSITE" id="PS51670"/>
    </source>
</evidence>
<dbReference type="Proteomes" id="UP000515163">
    <property type="component" value="Unplaced"/>
</dbReference>
<evidence type="ECO:0000256" key="5">
    <source>
        <dbReference type="ARBA" id="ARBA00023136"/>
    </source>
</evidence>
<evidence type="ECO:0000256" key="8">
    <source>
        <dbReference type="SAM" id="Phobius"/>
    </source>
</evidence>
<evidence type="ECO:0000256" key="7">
    <source>
        <dbReference type="SAM" id="MobiDB-lite"/>
    </source>
</evidence>
<evidence type="ECO:0000256" key="6">
    <source>
        <dbReference type="PROSITE-ProRule" id="PRU01005"/>
    </source>
</evidence>
<dbReference type="PANTHER" id="PTHR15549">
    <property type="entry name" value="PAIRED IMMUNOGLOBULIN-LIKE TYPE 2 RECEPTOR"/>
    <property type="match status" value="1"/>
</dbReference>
<sequence>MPWYRSLPLNCLCLLSTLVVALDGSKEYCMDWKPQCRDWKCKYGYTKRFCPKKCGLCTPRTPPLATHFSSTITSPTAHGSTTRTVTTPCTHSSTTPTTSTTTRISTMKLKTKEEPVTTRHNFQATENTVPKSPYTGQRLTDKSITTQKSDESPNGYASYSESGLNVAMVIGIAVGCLLVIAMVILLFIFKRRKKRRRASLLHEPETIITMQPFNYTHDKQRDSSKNDAAIIYKDLHGDKGTLSASQKQLKDDSLKDDEPFYHILEGNTQSEHLYACAYSNTHENKAFDFFESTVRSQSRPEEIQYEIASTSVHKNKATQDKNDRKDDYDKPYYHVLEKQNTKYREDRDDAPLPVYQPLIGAKKDVMENTADQCSWYQPLTGIRSKGTRMS</sequence>
<protein>
    <submittedName>
        <fullName evidence="12">Uncharacterized protein LOC116297143</fullName>
    </submittedName>
</protein>
<evidence type="ECO:0000256" key="3">
    <source>
        <dbReference type="ARBA" id="ARBA00022692"/>
    </source>
</evidence>
<dbReference type="GO" id="GO:0016020">
    <property type="term" value="C:membrane"/>
    <property type="evidence" value="ECO:0007669"/>
    <property type="project" value="UniProtKB-SubCell"/>
</dbReference>
<proteinExistence type="predicted"/>
<feature type="region of interest" description="Disordered" evidence="7">
    <location>
        <begin position="70"/>
        <end position="158"/>
    </location>
</feature>
<keyword evidence="4 8" id="KW-1133">Transmembrane helix</keyword>
<keyword evidence="5 8" id="KW-0472">Membrane</keyword>
<keyword evidence="3 8" id="KW-0812">Transmembrane</keyword>
<evidence type="ECO:0000313" key="11">
    <source>
        <dbReference type="Proteomes" id="UP000515163"/>
    </source>
</evidence>
<keyword evidence="9" id="KW-0732">Signal</keyword>
<feature type="domain" description="ShKT" evidence="10">
    <location>
        <begin position="29"/>
        <end position="57"/>
    </location>
</feature>
<dbReference type="InParanoid" id="A0A6P8I942"/>
<keyword evidence="2" id="KW-0800">Toxin</keyword>
<accession>A0A6P8I942</accession>
<dbReference type="OrthoDB" id="10333331at2759"/>